<dbReference type="InterPro" id="IPR020256">
    <property type="entry name" value="Spore_coat_CotJA"/>
</dbReference>
<dbReference type="Pfam" id="PF11007">
    <property type="entry name" value="CotJA"/>
    <property type="match status" value="1"/>
</dbReference>
<evidence type="ECO:0000313" key="1">
    <source>
        <dbReference type="EMBL" id="MPM58020.1"/>
    </source>
</evidence>
<name>A0A645AXX2_9ZZZZ</name>
<dbReference type="EMBL" id="VSSQ01016559">
    <property type="protein sequence ID" value="MPM58020.1"/>
    <property type="molecule type" value="Genomic_DNA"/>
</dbReference>
<dbReference type="AlphaFoldDB" id="A0A645AXX2"/>
<gene>
    <name evidence="1" type="ORF">SDC9_104849</name>
</gene>
<proteinExistence type="predicted"/>
<organism evidence="1">
    <name type="scientific">bioreactor metagenome</name>
    <dbReference type="NCBI Taxonomy" id="1076179"/>
    <lineage>
        <taxon>unclassified sequences</taxon>
        <taxon>metagenomes</taxon>
        <taxon>ecological metagenomes</taxon>
    </lineage>
</organism>
<sequence>MKILIRKDYDNYIPMVPYMPENPMVGYGYVPYQINPRYFNNINEAFVQGTVYPDLVTPYLEFIHEGV</sequence>
<accession>A0A645AXX2</accession>
<comment type="caution">
    <text evidence="1">The sequence shown here is derived from an EMBL/GenBank/DDBJ whole genome shotgun (WGS) entry which is preliminary data.</text>
</comment>
<evidence type="ECO:0008006" key="2">
    <source>
        <dbReference type="Google" id="ProtNLM"/>
    </source>
</evidence>
<reference evidence="1" key="1">
    <citation type="submission" date="2019-08" db="EMBL/GenBank/DDBJ databases">
        <authorList>
            <person name="Kucharzyk K."/>
            <person name="Murdoch R.W."/>
            <person name="Higgins S."/>
            <person name="Loffler F."/>
        </authorList>
    </citation>
    <scope>NUCLEOTIDE SEQUENCE</scope>
</reference>
<protein>
    <recommendedName>
        <fullName evidence="2">Spore coat associated protein JA (CotJA)</fullName>
    </recommendedName>
</protein>